<dbReference type="Pfam" id="PF00067">
    <property type="entry name" value="p450"/>
    <property type="match status" value="1"/>
</dbReference>
<feature type="coiled-coil region" evidence="9">
    <location>
        <begin position="585"/>
        <end position="626"/>
    </location>
</feature>
<keyword evidence="4 8" id="KW-0479">Metal-binding</keyword>
<dbReference type="OrthoDB" id="1470350at2759"/>
<keyword evidence="12" id="KW-1185">Reference proteome</keyword>
<evidence type="ECO:0000256" key="7">
    <source>
        <dbReference type="ARBA" id="ARBA00023033"/>
    </source>
</evidence>
<feature type="region of interest" description="Disordered" evidence="10">
    <location>
        <begin position="663"/>
        <end position="693"/>
    </location>
</feature>
<evidence type="ECO:0000256" key="1">
    <source>
        <dbReference type="ARBA" id="ARBA00001971"/>
    </source>
</evidence>
<dbReference type="GO" id="GO:0016705">
    <property type="term" value="F:oxidoreductase activity, acting on paired donors, with incorporation or reduction of molecular oxygen"/>
    <property type="evidence" value="ECO:0007669"/>
    <property type="project" value="InterPro"/>
</dbReference>
<evidence type="ECO:0000313" key="11">
    <source>
        <dbReference type="EMBL" id="KAF7831302.1"/>
    </source>
</evidence>
<evidence type="ECO:0000256" key="5">
    <source>
        <dbReference type="ARBA" id="ARBA00023002"/>
    </source>
</evidence>
<dbReference type="Gene3D" id="1.10.630.10">
    <property type="entry name" value="Cytochrome P450"/>
    <property type="match status" value="1"/>
</dbReference>
<comment type="caution">
    <text evidence="11">The sequence shown here is derived from an EMBL/GenBank/DDBJ whole genome shotgun (WGS) entry which is preliminary data.</text>
</comment>
<gene>
    <name evidence="11" type="ORF">G2W53_013635</name>
</gene>
<protein>
    <submittedName>
        <fullName evidence="11">Cytochrome P450 71D10</fullName>
    </submittedName>
</protein>
<dbReference type="InterPro" id="IPR036396">
    <property type="entry name" value="Cyt_P450_sf"/>
</dbReference>
<dbReference type="GO" id="GO:0020037">
    <property type="term" value="F:heme binding"/>
    <property type="evidence" value="ECO:0007669"/>
    <property type="project" value="InterPro"/>
</dbReference>
<feature type="binding site" description="axial binding residue" evidence="8">
    <location>
        <position position="440"/>
    </location>
    <ligand>
        <name>heme</name>
        <dbReference type="ChEBI" id="CHEBI:30413"/>
    </ligand>
    <ligandPart>
        <name>Fe</name>
        <dbReference type="ChEBI" id="CHEBI:18248"/>
    </ligandPart>
</feature>
<comment type="similarity">
    <text evidence="2">Belongs to the cytochrome P450 family.</text>
</comment>
<evidence type="ECO:0000256" key="9">
    <source>
        <dbReference type="SAM" id="Coils"/>
    </source>
</evidence>
<evidence type="ECO:0000256" key="6">
    <source>
        <dbReference type="ARBA" id="ARBA00023004"/>
    </source>
</evidence>
<dbReference type="AlphaFoldDB" id="A0A834TZN2"/>
<keyword evidence="9" id="KW-0175">Coiled coil</keyword>
<proteinExistence type="inferred from homology"/>
<evidence type="ECO:0000256" key="8">
    <source>
        <dbReference type="PIRSR" id="PIRSR602401-1"/>
    </source>
</evidence>
<dbReference type="PANTHER" id="PTHR47955">
    <property type="entry name" value="CYTOCHROME P450 FAMILY 71 PROTEIN"/>
    <property type="match status" value="1"/>
</dbReference>
<evidence type="ECO:0000256" key="3">
    <source>
        <dbReference type="ARBA" id="ARBA00022617"/>
    </source>
</evidence>
<dbReference type="CDD" id="cd11072">
    <property type="entry name" value="CYP71-like"/>
    <property type="match status" value="1"/>
</dbReference>
<evidence type="ECO:0000256" key="10">
    <source>
        <dbReference type="SAM" id="MobiDB-lite"/>
    </source>
</evidence>
<organism evidence="11 12">
    <name type="scientific">Senna tora</name>
    <dbReference type="NCBI Taxonomy" id="362788"/>
    <lineage>
        <taxon>Eukaryota</taxon>
        <taxon>Viridiplantae</taxon>
        <taxon>Streptophyta</taxon>
        <taxon>Embryophyta</taxon>
        <taxon>Tracheophyta</taxon>
        <taxon>Spermatophyta</taxon>
        <taxon>Magnoliopsida</taxon>
        <taxon>eudicotyledons</taxon>
        <taxon>Gunneridae</taxon>
        <taxon>Pentapetalae</taxon>
        <taxon>rosids</taxon>
        <taxon>fabids</taxon>
        <taxon>Fabales</taxon>
        <taxon>Fabaceae</taxon>
        <taxon>Caesalpinioideae</taxon>
        <taxon>Cassia clade</taxon>
        <taxon>Senna</taxon>
    </lineage>
</organism>
<dbReference type="EMBL" id="JAAIUW010000005">
    <property type="protein sequence ID" value="KAF7831302.1"/>
    <property type="molecule type" value="Genomic_DNA"/>
</dbReference>
<keyword evidence="3 8" id="KW-0349">Heme</keyword>
<accession>A0A834TZN2</accession>
<name>A0A834TZN2_9FABA</name>
<dbReference type="PANTHER" id="PTHR47955:SF8">
    <property type="entry name" value="CYTOCHROME P450 71D11-LIKE"/>
    <property type="match status" value="1"/>
</dbReference>
<reference evidence="11" key="1">
    <citation type="submission" date="2020-09" db="EMBL/GenBank/DDBJ databases">
        <title>Genome-Enabled Discovery of Anthraquinone Biosynthesis in Senna tora.</title>
        <authorList>
            <person name="Kang S.-H."/>
            <person name="Pandey R.P."/>
            <person name="Lee C.-M."/>
            <person name="Sim J.-S."/>
            <person name="Jeong J.-T."/>
            <person name="Choi B.-S."/>
            <person name="Jung M."/>
            <person name="Ginzburg D."/>
            <person name="Zhao K."/>
            <person name="Won S.Y."/>
            <person name="Oh T.-J."/>
            <person name="Yu Y."/>
            <person name="Kim N.-H."/>
            <person name="Lee O.R."/>
            <person name="Lee T.-H."/>
            <person name="Bashyal P."/>
            <person name="Kim T.-S."/>
            <person name="Lee W.-H."/>
            <person name="Kawkins C."/>
            <person name="Kim C.-K."/>
            <person name="Kim J.S."/>
            <person name="Ahn B.O."/>
            <person name="Rhee S.Y."/>
            <person name="Sohng J.K."/>
        </authorList>
    </citation>
    <scope>NUCLEOTIDE SEQUENCE</scope>
    <source>
        <tissue evidence="11">Leaf</tissue>
    </source>
</reference>
<dbReference type="PROSITE" id="PS00086">
    <property type="entry name" value="CYTOCHROME_P450"/>
    <property type="match status" value="1"/>
</dbReference>
<evidence type="ECO:0000313" key="12">
    <source>
        <dbReference type="Proteomes" id="UP000634136"/>
    </source>
</evidence>
<dbReference type="PRINTS" id="PR00385">
    <property type="entry name" value="P450"/>
</dbReference>
<feature type="compositionally biased region" description="Basic and acidic residues" evidence="10">
    <location>
        <begin position="663"/>
        <end position="677"/>
    </location>
</feature>
<dbReference type="PRINTS" id="PR00463">
    <property type="entry name" value="EP450I"/>
</dbReference>
<dbReference type="GO" id="GO:0005506">
    <property type="term" value="F:iron ion binding"/>
    <property type="evidence" value="ECO:0007669"/>
    <property type="project" value="InterPro"/>
</dbReference>
<dbReference type="InterPro" id="IPR001128">
    <property type="entry name" value="Cyt_P450"/>
</dbReference>
<dbReference type="SUPFAM" id="SSF48264">
    <property type="entry name" value="Cytochrome P450"/>
    <property type="match status" value="1"/>
</dbReference>
<comment type="cofactor">
    <cofactor evidence="1 8">
        <name>heme</name>
        <dbReference type="ChEBI" id="CHEBI:30413"/>
    </cofactor>
</comment>
<dbReference type="FunFam" id="1.10.630.10:FF:000008">
    <property type="entry name" value="Cytochrome P450 71D8"/>
    <property type="match status" value="1"/>
</dbReference>
<keyword evidence="7" id="KW-0503">Monooxygenase</keyword>
<dbReference type="InterPro" id="IPR002401">
    <property type="entry name" value="Cyt_P450_E_grp-I"/>
</dbReference>
<dbReference type="InterPro" id="IPR017972">
    <property type="entry name" value="Cyt_P450_CS"/>
</dbReference>
<evidence type="ECO:0000256" key="4">
    <source>
        <dbReference type="ARBA" id="ARBA00022723"/>
    </source>
</evidence>
<dbReference type="Proteomes" id="UP000634136">
    <property type="component" value="Unassembled WGS sequence"/>
</dbReference>
<keyword evidence="5" id="KW-0560">Oxidoreductase</keyword>
<keyword evidence="6 8" id="KW-0408">Iron</keyword>
<sequence>MGKKLSKPIGWPNSVYVWKSKPRTSNFSKLPPGPPTVPILGNMHQIGAMPHRSLALLANQYGPLMHIKLGGLSTIVVSSPEMAKEVMKTHDTIFANRPYLLAADIITYGSKGMSFSPYGSYWRQMRKVCTFELLTPRRVGSFRPIREEEVSDLVKDIALSEGSLFNLSKRINSLAYGTTSRIAFGGKSKDQEAFIGVMKEVLKVVSGFSLADLYPSLGVLQVLTGLRSKAEKLHQEIDRILEKIVRDHRERSSEMEEASCDQNGIREDVVDVLLKLQKQDNLEHPLSDTIIKATILDIFSAGSGTSAKTIEWAMSELVKNPRVMEEAQAEVRRVYTTKGYVDEERIHELKYLKSVIKETLRLHPPVPLLLPRECSERCEIEGYEIEAKSKVIVNAWAIGRNPKYWDEAETFYPERFIGSSIDFKGSDFEFIPFGAGRRMCPGLAFGIAGVELPLANLLFHFDWKMPFGGKGEGLDMSESFGLTPLRNSSLHRMEPIPSSSSLAPWDGFEDLRSLMQLSISELITVLRNAFRPADFDHVEEALVAKETKLNAEIGALEERLDIERLDRMGVEEKFRMKNGMDDGVIAELKIRNRELEEEKRRAERAAESWKGKFEELNERVLRLESAEKLFMKGKTSVGAGRNTELEGRGGHEACVKVKEEKETNGVDVRGRESRNARESVNTHLSVGEGTRESPVTLNKDVLGASAAVNDREPPSLAGEMLKRKWVAGNSSIEVGNKVIMNMLDGCDSDDDTSISSLESEFEVHLPPNFLRNTNYKRRKT</sequence>
<dbReference type="GO" id="GO:0004497">
    <property type="term" value="F:monooxygenase activity"/>
    <property type="evidence" value="ECO:0007669"/>
    <property type="project" value="UniProtKB-KW"/>
</dbReference>
<evidence type="ECO:0000256" key="2">
    <source>
        <dbReference type="ARBA" id="ARBA00010617"/>
    </source>
</evidence>